<sequence length="91" mass="9595">MLRSDRLLGLYEPMSLTDTYMFGSTDVRLVKIGHASDRTDASSQSSPIALFAYRSCGGTRTAASTSKQPFTASSSTTASTTSGSTSAMRTP</sequence>
<dbReference type="EMBL" id="CP012752">
    <property type="protein sequence ID" value="ALG06352.1"/>
    <property type="molecule type" value="Genomic_DNA"/>
</dbReference>
<evidence type="ECO:0000313" key="3">
    <source>
        <dbReference type="Proteomes" id="UP000063699"/>
    </source>
</evidence>
<reference evidence="2 3" key="1">
    <citation type="submission" date="2015-07" db="EMBL/GenBank/DDBJ databases">
        <title>Genome sequencing of Kibdelosporangium phytohabitans.</title>
        <authorList>
            <person name="Qin S."/>
            <person name="Xing K."/>
        </authorList>
    </citation>
    <scope>NUCLEOTIDE SEQUENCE [LARGE SCALE GENOMIC DNA]</scope>
    <source>
        <strain evidence="2 3">KLBMP1111</strain>
    </source>
</reference>
<gene>
    <name evidence="2" type="ORF">AOZ06_04925</name>
</gene>
<evidence type="ECO:0000256" key="1">
    <source>
        <dbReference type="SAM" id="MobiDB-lite"/>
    </source>
</evidence>
<feature type="compositionally biased region" description="Low complexity" evidence="1">
    <location>
        <begin position="71"/>
        <end position="91"/>
    </location>
</feature>
<proteinExistence type="predicted"/>
<dbReference type="KEGG" id="kphy:AOZ06_04925"/>
<protein>
    <submittedName>
        <fullName evidence="2">Uncharacterized protein</fullName>
    </submittedName>
</protein>
<feature type="region of interest" description="Disordered" evidence="1">
    <location>
        <begin position="60"/>
        <end position="91"/>
    </location>
</feature>
<name>A0A0N9HW87_9PSEU</name>
<dbReference type="AlphaFoldDB" id="A0A0N9HW87"/>
<organism evidence="2 3">
    <name type="scientific">Kibdelosporangium phytohabitans</name>
    <dbReference type="NCBI Taxonomy" id="860235"/>
    <lineage>
        <taxon>Bacteria</taxon>
        <taxon>Bacillati</taxon>
        <taxon>Actinomycetota</taxon>
        <taxon>Actinomycetes</taxon>
        <taxon>Pseudonocardiales</taxon>
        <taxon>Pseudonocardiaceae</taxon>
        <taxon>Kibdelosporangium</taxon>
    </lineage>
</organism>
<evidence type="ECO:0000313" key="2">
    <source>
        <dbReference type="EMBL" id="ALG06352.1"/>
    </source>
</evidence>
<feature type="compositionally biased region" description="Polar residues" evidence="1">
    <location>
        <begin position="61"/>
        <end position="70"/>
    </location>
</feature>
<dbReference type="Proteomes" id="UP000063699">
    <property type="component" value="Chromosome"/>
</dbReference>
<keyword evidence="3" id="KW-1185">Reference proteome</keyword>
<accession>A0A0N9HW87</accession>